<dbReference type="InterPro" id="IPR009097">
    <property type="entry name" value="Cyclic_Pdiesterase"/>
</dbReference>
<reference evidence="1 2" key="1">
    <citation type="submission" date="2019-11" db="EMBL/GenBank/DDBJ databases">
        <title>Description of Pedobacter sp. LMG 31462T.</title>
        <authorList>
            <person name="Carlier A."/>
            <person name="Qi S."/>
            <person name="Vandamme P."/>
        </authorList>
    </citation>
    <scope>NUCLEOTIDE SEQUENCE [LARGE SCALE GENOMIC DNA]</scope>
    <source>
        <strain evidence="1 2">LMG 31462</strain>
    </source>
</reference>
<sequence>MKHRYLIAILPPKELAIEIDNIRQLCSHRFNVFKALRPPVHITLRYIDELEESYEPKLITSLSAARNFKPFIQHLHNFSGFQKAKAIYVAATANKQIDNLYTQIINHTKPFCKNASGGRTPHITIAYRDVTPDLYLEIMEYYKKQTFQADFEVNQFSLLKHDGIRWNVLKHYHSLPGSEQLQIPL</sequence>
<dbReference type="PANTHER" id="PTHR40037">
    <property type="entry name" value="PHOSPHOESTERASE YJCG-RELATED"/>
    <property type="match status" value="1"/>
</dbReference>
<dbReference type="PANTHER" id="PTHR40037:SF1">
    <property type="entry name" value="PHOSPHOESTERASE SAOUHSC_00951-RELATED"/>
    <property type="match status" value="1"/>
</dbReference>
<protein>
    <recommendedName>
        <fullName evidence="3">2'-5' RNA ligase family protein</fullName>
    </recommendedName>
</protein>
<organism evidence="1 2">
    <name type="scientific">Pedobacter gandavensis</name>
    <dbReference type="NCBI Taxonomy" id="2679963"/>
    <lineage>
        <taxon>Bacteria</taxon>
        <taxon>Pseudomonadati</taxon>
        <taxon>Bacteroidota</taxon>
        <taxon>Sphingobacteriia</taxon>
        <taxon>Sphingobacteriales</taxon>
        <taxon>Sphingobacteriaceae</taxon>
        <taxon>Pedobacter</taxon>
    </lineage>
</organism>
<keyword evidence="2" id="KW-1185">Reference proteome</keyword>
<proteinExistence type="predicted"/>
<dbReference type="InterPro" id="IPR050580">
    <property type="entry name" value="2H_phosphoesterase_YjcG-like"/>
</dbReference>
<accession>A0ABR6EWA4</accession>
<evidence type="ECO:0000313" key="2">
    <source>
        <dbReference type="Proteomes" id="UP000636110"/>
    </source>
</evidence>
<gene>
    <name evidence="1" type="ORF">GM920_11630</name>
</gene>
<evidence type="ECO:0000313" key="1">
    <source>
        <dbReference type="EMBL" id="MBB2149552.1"/>
    </source>
</evidence>
<name>A0ABR6EWA4_9SPHI</name>
<dbReference type="RefSeq" id="WP_182957283.1">
    <property type="nucleotide sequence ID" value="NZ_WNXC01000003.1"/>
</dbReference>
<dbReference type="SUPFAM" id="SSF55144">
    <property type="entry name" value="LigT-like"/>
    <property type="match status" value="1"/>
</dbReference>
<dbReference type="EMBL" id="WNXC01000003">
    <property type="protein sequence ID" value="MBB2149552.1"/>
    <property type="molecule type" value="Genomic_DNA"/>
</dbReference>
<dbReference type="Gene3D" id="3.90.1140.10">
    <property type="entry name" value="Cyclic phosphodiesterase"/>
    <property type="match status" value="1"/>
</dbReference>
<evidence type="ECO:0008006" key="3">
    <source>
        <dbReference type="Google" id="ProtNLM"/>
    </source>
</evidence>
<comment type="caution">
    <text evidence="1">The sequence shown here is derived from an EMBL/GenBank/DDBJ whole genome shotgun (WGS) entry which is preliminary data.</text>
</comment>
<dbReference type="Pfam" id="PF13563">
    <property type="entry name" value="2_5_RNA_ligase2"/>
    <property type="match status" value="1"/>
</dbReference>
<dbReference type="Proteomes" id="UP000636110">
    <property type="component" value="Unassembled WGS sequence"/>
</dbReference>